<dbReference type="EMBL" id="JAECZC010000093">
    <property type="protein sequence ID" value="MBH8566371.1"/>
    <property type="molecule type" value="Genomic_DNA"/>
</dbReference>
<organism evidence="1 2">
    <name type="scientific">Amazonocrinis nigriterrae CENA67</name>
    <dbReference type="NCBI Taxonomy" id="2794033"/>
    <lineage>
        <taxon>Bacteria</taxon>
        <taxon>Bacillati</taxon>
        <taxon>Cyanobacteriota</taxon>
        <taxon>Cyanophyceae</taxon>
        <taxon>Nostocales</taxon>
        <taxon>Nostocaceae</taxon>
        <taxon>Amazonocrinis</taxon>
        <taxon>Amazonocrinis nigriterrae</taxon>
    </lineage>
</organism>
<proteinExistence type="predicted"/>
<reference evidence="1 2" key="1">
    <citation type="journal article" date="2021" name="Int. J. Syst. Evol. Microbiol.">
        <title>Amazonocrinis nigriterrae gen. nov., sp. nov., Atlanticothrix silvestris gen. nov., sp. nov. and Dendronalium phyllosphericum gen. nov., sp. nov., nostocacean cyanobacteria from Brazilian environments.</title>
        <authorList>
            <person name="Alvarenga D.O."/>
            <person name="Andreote A.P.D."/>
            <person name="Branco L.H.Z."/>
            <person name="Delbaje E."/>
            <person name="Cruz R.B."/>
            <person name="Varani A.M."/>
            <person name="Fiore M.F."/>
        </authorList>
    </citation>
    <scope>NUCLEOTIDE SEQUENCE [LARGE SCALE GENOMIC DNA]</scope>
    <source>
        <strain evidence="1 2">CENA67</strain>
    </source>
</reference>
<name>A0A8J7LCC8_9NOST</name>
<sequence>MFNLNRILVSSLLAISTTVLTLRIGISTDFGGSTSFSFGDNRAVAQSVSPQQAIALLSNKRLTYETGSTFSSDGYVGGYSAKYVVDLYGDGQFQGFYQSDTDAPSTDSTNRQFSGNWTVVANQGRLVLVLNTNLWGSQYFVITGASGNTIYLNGNAVQVTSL</sequence>
<dbReference type="AlphaFoldDB" id="A0A8J7LCC8"/>
<evidence type="ECO:0000313" key="1">
    <source>
        <dbReference type="EMBL" id="MBH8566371.1"/>
    </source>
</evidence>
<accession>A0A8J7LCC8</accession>
<dbReference type="Proteomes" id="UP000632766">
    <property type="component" value="Unassembled WGS sequence"/>
</dbReference>
<gene>
    <name evidence="1" type="ORF">I8748_30170</name>
</gene>
<protein>
    <submittedName>
        <fullName evidence="1">Uncharacterized protein</fullName>
    </submittedName>
</protein>
<keyword evidence="2" id="KW-1185">Reference proteome</keyword>
<evidence type="ECO:0000313" key="2">
    <source>
        <dbReference type="Proteomes" id="UP000632766"/>
    </source>
</evidence>
<comment type="caution">
    <text evidence="1">The sequence shown here is derived from an EMBL/GenBank/DDBJ whole genome shotgun (WGS) entry which is preliminary data.</text>
</comment>
<dbReference type="RefSeq" id="WP_198128127.1">
    <property type="nucleotide sequence ID" value="NZ_JAECZC010000093.1"/>
</dbReference>